<feature type="transmembrane region" description="Helical" evidence="1">
    <location>
        <begin position="77"/>
        <end position="97"/>
    </location>
</feature>
<dbReference type="RefSeq" id="WP_011586848.1">
    <property type="nucleotide sequence ID" value="NC_008255.1"/>
</dbReference>
<feature type="transmembrane region" description="Helical" evidence="1">
    <location>
        <begin position="151"/>
        <end position="168"/>
    </location>
</feature>
<organism evidence="2 3">
    <name type="scientific">Cytophaga hutchinsonii (strain ATCC 33406 / DSM 1761 / CIP 103989 / NBRC 15051 / NCIMB 9469 / D465)</name>
    <dbReference type="NCBI Taxonomy" id="269798"/>
    <lineage>
        <taxon>Bacteria</taxon>
        <taxon>Pseudomonadati</taxon>
        <taxon>Bacteroidota</taxon>
        <taxon>Cytophagia</taxon>
        <taxon>Cytophagales</taxon>
        <taxon>Cytophagaceae</taxon>
        <taxon>Cytophaga</taxon>
    </lineage>
</organism>
<gene>
    <name evidence="2" type="ordered locus">CHU_3508</name>
</gene>
<dbReference type="Pfam" id="PF20108">
    <property type="entry name" value="DUF6498"/>
    <property type="match status" value="1"/>
</dbReference>
<protein>
    <submittedName>
        <fullName evidence="2">Uncharacterized protein</fullName>
    </submittedName>
</protein>
<dbReference type="Proteomes" id="UP000001822">
    <property type="component" value="Chromosome"/>
</dbReference>
<evidence type="ECO:0000313" key="3">
    <source>
        <dbReference type="Proteomes" id="UP000001822"/>
    </source>
</evidence>
<evidence type="ECO:0000256" key="1">
    <source>
        <dbReference type="SAM" id="Phobius"/>
    </source>
</evidence>
<keyword evidence="3" id="KW-1185">Reference proteome</keyword>
<proteinExistence type="predicted"/>
<feature type="transmembrane region" description="Helical" evidence="1">
    <location>
        <begin position="109"/>
        <end position="130"/>
    </location>
</feature>
<keyword evidence="1" id="KW-0472">Membrane</keyword>
<accession>A0A6N4SWM3</accession>
<sequence length="214" mass="25364">MLNKNHTAYVIDILTLLFFSGLTIVAVAMHEITIFYLIYVFWWDEIIKTVSDLSRLILRKHEIEDREQFKNDIKTRFFMLFLYFVFIIICFCFMIEWNTQEGLYRNIEILLFKNVYFNISLLSFAAREIYVYSNKKLVKNNLARTVMSKGVITLHLSIILGILLWTVATKKLASLPFELQSYSTILAIVPFLTIKFLFEWSEIKAKRKEMQKPG</sequence>
<keyword evidence="1" id="KW-0812">Transmembrane</keyword>
<dbReference type="InterPro" id="IPR045466">
    <property type="entry name" value="DUF6498"/>
</dbReference>
<dbReference type="EMBL" id="CP000383">
    <property type="protein sequence ID" value="ABG60741.1"/>
    <property type="molecule type" value="Genomic_DNA"/>
</dbReference>
<reference evidence="2 3" key="1">
    <citation type="journal article" date="2007" name="Appl. Environ. Microbiol.">
        <title>Genome sequence of the cellulolytic gliding bacterium Cytophaga hutchinsonii.</title>
        <authorList>
            <person name="Xie G."/>
            <person name="Bruce D.C."/>
            <person name="Challacombe J.F."/>
            <person name="Chertkov O."/>
            <person name="Detter J.C."/>
            <person name="Gilna P."/>
            <person name="Han C.S."/>
            <person name="Lucas S."/>
            <person name="Misra M."/>
            <person name="Myers G.L."/>
            <person name="Richardson P."/>
            <person name="Tapia R."/>
            <person name="Thayer N."/>
            <person name="Thompson L.S."/>
            <person name="Brettin T.S."/>
            <person name="Henrissat B."/>
            <person name="Wilson D.B."/>
            <person name="McBride M.J."/>
        </authorList>
    </citation>
    <scope>NUCLEOTIDE SEQUENCE [LARGE SCALE GENOMIC DNA]</scope>
    <source>
        <strain evidence="3">ATCC 33406 / DSM 1761 / CIP 103989 / NBRC 15051 / NCIMB 9469 / D465</strain>
    </source>
</reference>
<dbReference type="KEGG" id="chu:CHU_3508"/>
<dbReference type="AlphaFoldDB" id="A0A6N4SWM3"/>
<evidence type="ECO:0000313" key="2">
    <source>
        <dbReference type="EMBL" id="ABG60741.1"/>
    </source>
</evidence>
<feature type="transmembrane region" description="Helical" evidence="1">
    <location>
        <begin position="180"/>
        <end position="198"/>
    </location>
</feature>
<name>A0A6N4SWM3_CYTH3</name>
<keyword evidence="1" id="KW-1133">Transmembrane helix</keyword>